<gene>
    <name evidence="3" type="ORF">GN958_ATG14129</name>
</gene>
<dbReference type="InterPro" id="IPR009769">
    <property type="entry name" value="EDR2_C"/>
</dbReference>
<feature type="domain" description="PH" evidence="2">
    <location>
        <begin position="58"/>
        <end position="171"/>
    </location>
</feature>
<dbReference type="InterPro" id="IPR001849">
    <property type="entry name" value="PH_domain"/>
</dbReference>
<protein>
    <recommendedName>
        <fullName evidence="2">PH domain-containing protein</fullName>
    </recommendedName>
</protein>
<dbReference type="PANTHER" id="PTHR31558:SF3">
    <property type="entry name" value="CW14 PROTEIN"/>
    <property type="match status" value="1"/>
</dbReference>
<dbReference type="Pfam" id="PF00169">
    <property type="entry name" value="PH"/>
    <property type="match status" value="1"/>
</dbReference>
<dbReference type="PANTHER" id="PTHR31558">
    <property type="entry name" value="CW14 PROTEIN"/>
    <property type="match status" value="1"/>
</dbReference>
<feature type="compositionally biased region" description="Low complexity" evidence="1">
    <location>
        <begin position="332"/>
        <end position="349"/>
    </location>
</feature>
<dbReference type="SUPFAM" id="SSF50729">
    <property type="entry name" value="PH domain-like"/>
    <property type="match status" value="1"/>
</dbReference>
<dbReference type="SMART" id="SM00233">
    <property type="entry name" value="PH"/>
    <property type="match status" value="1"/>
</dbReference>
<feature type="non-terminal residue" evidence="3">
    <location>
        <position position="633"/>
    </location>
</feature>
<evidence type="ECO:0000313" key="4">
    <source>
        <dbReference type="Proteomes" id="UP000704712"/>
    </source>
</evidence>
<dbReference type="CDD" id="cd00821">
    <property type="entry name" value="PH"/>
    <property type="match status" value="1"/>
</dbReference>
<dbReference type="InterPro" id="IPR011993">
    <property type="entry name" value="PH-like_dom_sf"/>
</dbReference>
<reference evidence="3" key="1">
    <citation type="submission" date="2020-03" db="EMBL/GenBank/DDBJ databases">
        <title>Hybrid Assembly of Korean Phytophthora infestans isolates.</title>
        <authorList>
            <person name="Prokchorchik M."/>
            <person name="Lee Y."/>
            <person name="Seo J."/>
            <person name="Cho J.-H."/>
            <person name="Park Y.-E."/>
            <person name="Jang D.-C."/>
            <person name="Im J.-S."/>
            <person name="Choi J.-G."/>
            <person name="Park H.-J."/>
            <person name="Lee G.-B."/>
            <person name="Lee Y.-G."/>
            <person name="Hong S.-Y."/>
            <person name="Cho K."/>
            <person name="Sohn K.H."/>
        </authorList>
    </citation>
    <scope>NUCLEOTIDE SEQUENCE</scope>
    <source>
        <strain evidence="3">KR_2_A2</strain>
    </source>
</reference>
<dbReference type="Proteomes" id="UP000704712">
    <property type="component" value="Unassembled WGS sequence"/>
</dbReference>
<feature type="region of interest" description="Disordered" evidence="1">
    <location>
        <begin position="315"/>
        <end position="354"/>
    </location>
</feature>
<evidence type="ECO:0000259" key="2">
    <source>
        <dbReference type="PROSITE" id="PS50003"/>
    </source>
</evidence>
<dbReference type="Gene3D" id="2.30.29.30">
    <property type="entry name" value="Pleckstrin-homology domain (PH domain)/Phosphotyrosine-binding domain (PTB)"/>
    <property type="match status" value="1"/>
</dbReference>
<evidence type="ECO:0000313" key="3">
    <source>
        <dbReference type="EMBL" id="KAF4136639.1"/>
    </source>
</evidence>
<organism evidence="3 4">
    <name type="scientific">Phytophthora infestans</name>
    <name type="common">Potato late blight agent</name>
    <name type="synonym">Botrytis infestans</name>
    <dbReference type="NCBI Taxonomy" id="4787"/>
    <lineage>
        <taxon>Eukaryota</taxon>
        <taxon>Sar</taxon>
        <taxon>Stramenopiles</taxon>
        <taxon>Oomycota</taxon>
        <taxon>Peronosporomycetes</taxon>
        <taxon>Peronosporales</taxon>
        <taxon>Peronosporaceae</taxon>
        <taxon>Phytophthora</taxon>
    </lineage>
</organism>
<dbReference type="AlphaFoldDB" id="A0A8S9UBG7"/>
<dbReference type="EMBL" id="JAACNO010001912">
    <property type="protein sequence ID" value="KAF4136639.1"/>
    <property type="molecule type" value="Genomic_DNA"/>
</dbReference>
<dbReference type="PROSITE" id="PS50003">
    <property type="entry name" value="PH_DOMAIN"/>
    <property type="match status" value="1"/>
</dbReference>
<dbReference type="Pfam" id="PF07059">
    <property type="entry name" value="EDR2_C"/>
    <property type="match status" value="1"/>
</dbReference>
<comment type="caution">
    <text evidence="3">The sequence shown here is derived from an EMBL/GenBank/DDBJ whole genome shotgun (WGS) entry which is preliminary data.</text>
</comment>
<sequence length="633" mass="68776">TTPNFGLSVYFDNISVAKSVPPTSPGGILVASMVSSSVSSTRVPSSATASSRPTGQSTALISAYLLKQSAGKWNRKRWNQRWFVLDRDSGLLRYFRHASPLETVPLRQDAHGVVSLKQGGVSLVVQGDLPSGVPTPFCFTILVEGQRELRICADTNAEFRQWTATISTVISPMRASPSVSEAKVALPSSVASPTSSTSSAVEEPSLLQSSVVEMEEKKLETAGKGKDSEPREMIEQMCSLVIGNKSVLIALNPVLVLVRFGNVSVWLLIALLANVYCVWLLWFRSPDVHAKQPLSPVKPCRTASVKDGRLQTTATGIANDSGISPDKSSSKLRTQSASLRARASSSSTEESPKRAAFLGQINGVRISAGASLKMCAPSSSEVVTGSWAQVDATRFNVRQGPNYRKTKLKAASAAALLELVAVDVYRSDVKADNVGSIVDLSALKPESGKLDLFIVNCQVPSYQPSNPLWGEKQGDGPGFNFVTYFAIPPAVREMLDAPGESSLQAVRLLKDFMQPQSWVSERFKAIGIVVNPQEQNLGRAERRLLETYNGQPILTRPQHRFYRGDGYFEVDVDAHDFNYIARKGLVGVSTHACNMILDFGFVLEGQEDNELPEQILGCVRLCKVDLRQAPWLS</sequence>
<evidence type="ECO:0000256" key="1">
    <source>
        <dbReference type="SAM" id="MobiDB-lite"/>
    </source>
</evidence>
<accession>A0A8S9UBG7</accession>
<proteinExistence type="predicted"/>
<name>A0A8S9UBG7_PHYIN</name>